<sequence length="60" mass="6196">MNKDRRRTSIHDITSAGTSGDGSNPQGLTGGQVIGKKPTKPFSQPSSSGPSGVDNSYGYL</sequence>
<protein>
    <submittedName>
        <fullName evidence="2">Uncharacterized protein</fullName>
    </submittedName>
</protein>
<dbReference type="Proteomes" id="UP000734854">
    <property type="component" value="Unassembled WGS sequence"/>
</dbReference>
<dbReference type="AlphaFoldDB" id="A0A8J5BLR2"/>
<gene>
    <name evidence="2" type="ORF">ZIOFF_068430</name>
</gene>
<comment type="caution">
    <text evidence="2">The sequence shown here is derived from an EMBL/GenBank/DDBJ whole genome shotgun (WGS) entry which is preliminary data.</text>
</comment>
<evidence type="ECO:0000256" key="1">
    <source>
        <dbReference type="SAM" id="MobiDB-lite"/>
    </source>
</evidence>
<feature type="compositionally biased region" description="Low complexity" evidence="1">
    <location>
        <begin position="43"/>
        <end position="52"/>
    </location>
</feature>
<feature type="compositionally biased region" description="Basic and acidic residues" evidence="1">
    <location>
        <begin position="1"/>
        <end position="10"/>
    </location>
</feature>
<accession>A0A8J5BLR2</accession>
<reference evidence="2 3" key="1">
    <citation type="submission" date="2020-08" db="EMBL/GenBank/DDBJ databases">
        <title>Plant Genome Project.</title>
        <authorList>
            <person name="Zhang R.-G."/>
        </authorList>
    </citation>
    <scope>NUCLEOTIDE SEQUENCE [LARGE SCALE GENOMIC DNA]</scope>
    <source>
        <tissue evidence="2">Rhizome</tissue>
    </source>
</reference>
<evidence type="ECO:0000313" key="3">
    <source>
        <dbReference type="Proteomes" id="UP000734854"/>
    </source>
</evidence>
<proteinExistence type="predicted"/>
<name>A0A8J5BLR2_ZINOF</name>
<dbReference type="EMBL" id="JACMSC010000019">
    <property type="protein sequence ID" value="KAG6474493.1"/>
    <property type="molecule type" value="Genomic_DNA"/>
</dbReference>
<feature type="compositionally biased region" description="Polar residues" evidence="1">
    <location>
        <begin position="11"/>
        <end position="27"/>
    </location>
</feature>
<keyword evidence="3" id="KW-1185">Reference proteome</keyword>
<organism evidence="2 3">
    <name type="scientific">Zingiber officinale</name>
    <name type="common">Ginger</name>
    <name type="synonym">Amomum zingiber</name>
    <dbReference type="NCBI Taxonomy" id="94328"/>
    <lineage>
        <taxon>Eukaryota</taxon>
        <taxon>Viridiplantae</taxon>
        <taxon>Streptophyta</taxon>
        <taxon>Embryophyta</taxon>
        <taxon>Tracheophyta</taxon>
        <taxon>Spermatophyta</taxon>
        <taxon>Magnoliopsida</taxon>
        <taxon>Liliopsida</taxon>
        <taxon>Zingiberales</taxon>
        <taxon>Zingiberaceae</taxon>
        <taxon>Zingiber</taxon>
    </lineage>
</organism>
<feature type="region of interest" description="Disordered" evidence="1">
    <location>
        <begin position="1"/>
        <end position="60"/>
    </location>
</feature>
<evidence type="ECO:0000313" key="2">
    <source>
        <dbReference type="EMBL" id="KAG6474493.1"/>
    </source>
</evidence>